<dbReference type="Proteomes" id="UP000678393">
    <property type="component" value="Unassembled WGS sequence"/>
</dbReference>
<dbReference type="Pfam" id="PF00431">
    <property type="entry name" value="CUB"/>
    <property type="match status" value="1"/>
</dbReference>
<evidence type="ECO:0000256" key="1">
    <source>
        <dbReference type="ARBA" id="ARBA00022737"/>
    </source>
</evidence>
<dbReference type="Gene3D" id="2.60.120.290">
    <property type="entry name" value="Spermadhesin, CUB domain"/>
    <property type="match status" value="1"/>
</dbReference>
<dbReference type="FunFam" id="2.60.120.290:FF:000013">
    <property type="entry name" value="Membrane frizzled-related protein"/>
    <property type="match status" value="1"/>
</dbReference>
<dbReference type="OrthoDB" id="6083276at2759"/>
<dbReference type="SUPFAM" id="SSF49854">
    <property type="entry name" value="Spermadhesin, CUB domain"/>
    <property type="match status" value="1"/>
</dbReference>
<dbReference type="CDD" id="cd00041">
    <property type="entry name" value="CUB"/>
    <property type="match status" value="1"/>
</dbReference>
<name>A0A8S3ZDV7_9EUPU</name>
<dbReference type="AlphaFoldDB" id="A0A8S3ZDV7"/>
<feature type="non-terminal residue" evidence="5">
    <location>
        <position position="1"/>
    </location>
</feature>
<dbReference type="PANTHER" id="PTHR24251:SF43">
    <property type="entry name" value="TOLLOID-LIKE PROTEIN 2"/>
    <property type="match status" value="1"/>
</dbReference>
<evidence type="ECO:0000313" key="5">
    <source>
        <dbReference type="EMBL" id="CAG5125192.1"/>
    </source>
</evidence>
<evidence type="ECO:0000259" key="4">
    <source>
        <dbReference type="PROSITE" id="PS01180"/>
    </source>
</evidence>
<feature type="domain" description="CUB" evidence="4">
    <location>
        <begin position="8"/>
        <end position="118"/>
    </location>
</feature>
<organism evidence="5 6">
    <name type="scientific">Candidula unifasciata</name>
    <dbReference type="NCBI Taxonomy" id="100452"/>
    <lineage>
        <taxon>Eukaryota</taxon>
        <taxon>Metazoa</taxon>
        <taxon>Spiralia</taxon>
        <taxon>Lophotrochozoa</taxon>
        <taxon>Mollusca</taxon>
        <taxon>Gastropoda</taxon>
        <taxon>Heterobranchia</taxon>
        <taxon>Euthyneura</taxon>
        <taxon>Panpulmonata</taxon>
        <taxon>Eupulmonata</taxon>
        <taxon>Stylommatophora</taxon>
        <taxon>Helicina</taxon>
        <taxon>Helicoidea</taxon>
        <taxon>Geomitridae</taxon>
        <taxon>Candidula</taxon>
    </lineage>
</organism>
<evidence type="ECO:0000313" key="6">
    <source>
        <dbReference type="Proteomes" id="UP000678393"/>
    </source>
</evidence>
<reference evidence="5" key="1">
    <citation type="submission" date="2021-04" db="EMBL/GenBank/DDBJ databases">
        <authorList>
            <consortium name="Molecular Ecology Group"/>
        </authorList>
    </citation>
    <scope>NUCLEOTIDE SEQUENCE</scope>
</reference>
<evidence type="ECO:0000256" key="3">
    <source>
        <dbReference type="PROSITE-ProRule" id="PRU00059"/>
    </source>
</evidence>
<dbReference type="PANTHER" id="PTHR24251">
    <property type="entry name" value="OVOCHYMASE-RELATED"/>
    <property type="match status" value="1"/>
</dbReference>
<gene>
    <name evidence="5" type="ORF">CUNI_LOCUS10750</name>
</gene>
<dbReference type="InterPro" id="IPR000859">
    <property type="entry name" value="CUB_dom"/>
</dbReference>
<proteinExistence type="predicted"/>
<dbReference type="PROSITE" id="PS01180">
    <property type="entry name" value="CUB"/>
    <property type="match status" value="1"/>
</dbReference>
<protein>
    <recommendedName>
        <fullName evidence="4">CUB domain-containing protein</fullName>
    </recommendedName>
</protein>
<dbReference type="SMART" id="SM00042">
    <property type="entry name" value="CUB"/>
    <property type="match status" value="1"/>
</dbReference>
<comment type="caution">
    <text evidence="5">The sequence shown here is derived from an EMBL/GenBank/DDBJ whole genome shotgun (WGS) entry which is preliminary data.</text>
</comment>
<comment type="caution">
    <text evidence="3">Lacks conserved residue(s) required for the propagation of feature annotation.</text>
</comment>
<keyword evidence="1" id="KW-0677">Repeat</keyword>
<sequence length="134" mass="15376">FYISTVTCGGEISKNEGLLVSPNYPRKYPNDQTCVWKITVEDGFIISVRFDYFLVCGYFPFDYLEFRNGLDDTSPILNKYCGDRIPSVINSTTNHLYVKFVSDFALNTYGFSASFAKRLFTSLILFLCYVILCQ</sequence>
<dbReference type="InterPro" id="IPR035914">
    <property type="entry name" value="Sperma_CUB_dom_sf"/>
</dbReference>
<dbReference type="EMBL" id="CAJHNH020001983">
    <property type="protein sequence ID" value="CAG5125192.1"/>
    <property type="molecule type" value="Genomic_DNA"/>
</dbReference>
<accession>A0A8S3ZDV7</accession>
<keyword evidence="2" id="KW-1015">Disulfide bond</keyword>
<evidence type="ECO:0000256" key="2">
    <source>
        <dbReference type="ARBA" id="ARBA00023157"/>
    </source>
</evidence>
<keyword evidence="6" id="KW-1185">Reference proteome</keyword>